<dbReference type="Proteomes" id="UP001519460">
    <property type="component" value="Unassembled WGS sequence"/>
</dbReference>
<dbReference type="AlphaFoldDB" id="A0ABD0KEP5"/>
<evidence type="ECO:0000313" key="2">
    <source>
        <dbReference type="Proteomes" id="UP001519460"/>
    </source>
</evidence>
<comment type="caution">
    <text evidence="1">The sequence shown here is derived from an EMBL/GenBank/DDBJ whole genome shotgun (WGS) entry which is preliminary data.</text>
</comment>
<dbReference type="EMBL" id="JACVVK020000192">
    <property type="protein sequence ID" value="KAK7485574.1"/>
    <property type="molecule type" value="Genomic_DNA"/>
</dbReference>
<gene>
    <name evidence="1" type="ORF">BaRGS_00023149</name>
</gene>
<protein>
    <submittedName>
        <fullName evidence="1">Uncharacterized protein</fullName>
    </submittedName>
</protein>
<keyword evidence="2" id="KW-1185">Reference proteome</keyword>
<evidence type="ECO:0000313" key="1">
    <source>
        <dbReference type="EMBL" id="KAK7485574.1"/>
    </source>
</evidence>
<reference evidence="1 2" key="1">
    <citation type="journal article" date="2023" name="Sci. Data">
        <title>Genome assembly of the Korean intertidal mud-creeper Batillaria attramentaria.</title>
        <authorList>
            <person name="Patra A.K."/>
            <person name="Ho P.T."/>
            <person name="Jun S."/>
            <person name="Lee S.J."/>
            <person name="Kim Y."/>
            <person name="Won Y.J."/>
        </authorList>
    </citation>
    <scope>NUCLEOTIDE SEQUENCE [LARGE SCALE GENOMIC DNA]</scope>
    <source>
        <strain evidence="1">Wonlab-2016</strain>
    </source>
</reference>
<name>A0ABD0KEP5_9CAEN</name>
<sequence length="106" mass="11828">MVIRPSWNVRVTFLKALDTKLKGSTVGFEVTRLQGRAAQQVRNIAGKRELKLAYAVKTDVDHCQLEGSWVWDPGLEVGEAERLVAVLETHERLLARGPEVCDTNGQ</sequence>
<proteinExistence type="predicted"/>
<organism evidence="1 2">
    <name type="scientific">Batillaria attramentaria</name>
    <dbReference type="NCBI Taxonomy" id="370345"/>
    <lineage>
        <taxon>Eukaryota</taxon>
        <taxon>Metazoa</taxon>
        <taxon>Spiralia</taxon>
        <taxon>Lophotrochozoa</taxon>
        <taxon>Mollusca</taxon>
        <taxon>Gastropoda</taxon>
        <taxon>Caenogastropoda</taxon>
        <taxon>Sorbeoconcha</taxon>
        <taxon>Cerithioidea</taxon>
        <taxon>Batillariidae</taxon>
        <taxon>Batillaria</taxon>
    </lineage>
</organism>
<accession>A0ABD0KEP5</accession>